<gene>
    <name evidence="3" type="ORF">RJ639_023877</name>
</gene>
<dbReference type="PROSITE" id="PS50213">
    <property type="entry name" value="FAS1"/>
    <property type="match status" value="1"/>
</dbReference>
<reference evidence="3" key="1">
    <citation type="submission" date="2022-12" db="EMBL/GenBank/DDBJ databases">
        <title>Draft genome assemblies for two species of Escallonia (Escalloniales).</title>
        <authorList>
            <person name="Chanderbali A."/>
            <person name="Dervinis C."/>
            <person name="Anghel I."/>
            <person name="Soltis D."/>
            <person name="Soltis P."/>
            <person name="Zapata F."/>
        </authorList>
    </citation>
    <scope>NUCLEOTIDE SEQUENCE</scope>
    <source>
        <strain evidence="3">UCBG64.0493</strain>
        <tissue evidence="3">Leaf</tissue>
    </source>
</reference>
<comment type="caution">
    <text evidence="3">The sequence shown here is derived from an EMBL/GenBank/DDBJ whole genome shotgun (WGS) entry which is preliminary data.</text>
</comment>
<dbReference type="PANTHER" id="PTHR33985">
    <property type="entry name" value="OS02G0491300 PROTEIN-RELATED"/>
    <property type="match status" value="1"/>
</dbReference>
<evidence type="ECO:0000256" key="1">
    <source>
        <dbReference type="ARBA" id="ARBA00007843"/>
    </source>
</evidence>
<sequence>MMKRLLFPAKFTGEYSTFFTVIALTLLISATIGDQNGATEEEIETMISSLRSNGYDLFAAAIASSDLRFHILAGGSYTLFAPPDFALRSLHESSHASVYLHTLHYHVAPRRLPCSDLRNSSALFGPYLDTLLPRRSLLVVNGTVLDDVMIAGVRVSVPDLYLGPNIVVHGLDGIFVVGGKLKLAPPVNAMKKQRKHHGKPRHGHLDCGEALTVTVDGGYQI</sequence>
<dbReference type="InterPro" id="IPR036378">
    <property type="entry name" value="FAS1_dom_sf"/>
</dbReference>
<dbReference type="InterPro" id="IPR000782">
    <property type="entry name" value="FAS1_domain"/>
</dbReference>
<dbReference type="SUPFAM" id="SSF82153">
    <property type="entry name" value="FAS1 domain"/>
    <property type="match status" value="1"/>
</dbReference>
<organism evidence="3 4">
    <name type="scientific">Escallonia herrerae</name>
    <dbReference type="NCBI Taxonomy" id="1293975"/>
    <lineage>
        <taxon>Eukaryota</taxon>
        <taxon>Viridiplantae</taxon>
        <taxon>Streptophyta</taxon>
        <taxon>Embryophyta</taxon>
        <taxon>Tracheophyta</taxon>
        <taxon>Spermatophyta</taxon>
        <taxon>Magnoliopsida</taxon>
        <taxon>eudicotyledons</taxon>
        <taxon>Gunneridae</taxon>
        <taxon>Pentapetalae</taxon>
        <taxon>asterids</taxon>
        <taxon>campanulids</taxon>
        <taxon>Escalloniales</taxon>
        <taxon>Escalloniaceae</taxon>
        <taxon>Escallonia</taxon>
    </lineage>
</organism>
<proteinExistence type="inferred from homology"/>
<keyword evidence="4" id="KW-1185">Reference proteome</keyword>
<protein>
    <recommendedName>
        <fullName evidence="2">FAS1 domain-containing protein</fullName>
    </recommendedName>
</protein>
<dbReference type="Gene3D" id="2.30.180.10">
    <property type="entry name" value="FAS1 domain"/>
    <property type="match status" value="1"/>
</dbReference>
<evidence type="ECO:0000313" key="3">
    <source>
        <dbReference type="EMBL" id="KAK2998938.1"/>
    </source>
</evidence>
<dbReference type="AlphaFoldDB" id="A0AA88V0V4"/>
<dbReference type="Proteomes" id="UP001188597">
    <property type="component" value="Unassembled WGS sequence"/>
</dbReference>
<dbReference type="InterPro" id="IPR052806">
    <property type="entry name" value="Fasciclin-like_AGP"/>
</dbReference>
<accession>A0AA88V0V4</accession>
<evidence type="ECO:0000259" key="2">
    <source>
        <dbReference type="PROSITE" id="PS50213"/>
    </source>
</evidence>
<dbReference type="Pfam" id="PF02469">
    <property type="entry name" value="Fasciclin"/>
    <property type="match status" value="1"/>
</dbReference>
<evidence type="ECO:0000313" key="4">
    <source>
        <dbReference type="Proteomes" id="UP001188597"/>
    </source>
</evidence>
<dbReference type="SMART" id="SM00554">
    <property type="entry name" value="FAS1"/>
    <property type="match status" value="1"/>
</dbReference>
<dbReference type="EMBL" id="JAVXUP010003443">
    <property type="protein sequence ID" value="KAK2998938.1"/>
    <property type="molecule type" value="Genomic_DNA"/>
</dbReference>
<name>A0AA88V0V4_9ASTE</name>
<comment type="similarity">
    <text evidence="1">Belongs to the fasciclin-like AGP family.</text>
</comment>
<feature type="domain" description="FAS1" evidence="2">
    <location>
        <begin position="42"/>
        <end position="175"/>
    </location>
</feature>
<dbReference type="PANTHER" id="PTHR33985:SF15">
    <property type="entry name" value="FASCICLIN-LIKE ARABINOGALACTAN PROTEIN 19"/>
    <property type="match status" value="1"/>
</dbReference>